<dbReference type="InterPro" id="IPR018234">
    <property type="entry name" value="GTP_CycHdrlase_I_CS"/>
</dbReference>
<dbReference type="GO" id="GO:0006729">
    <property type="term" value="P:tetrahydrobiopterin biosynthetic process"/>
    <property type="evidence" value="ECO:0007669"/>
    <property type="project" value="TreeGrafter"/>
</dbReference>
<dbReference type="PANTHER" id="PTHR11109">
    <property type="entry name" value="GTP CYCLOHYDROLASE I"/>
    <property type="match status" value="1"/>
</dbReference>
<dbReference type="Gene3D" id="3.30.1130.10">
    <property type="match status" value="1"/>
</dbReference>
<keyword evidence="3 5" id="KW-0554">One-carbon metabolism</keyword>
<dbReference type="InterPro" id="IPR001474">
    <property type="entry name" value="GTP_CycHdrlase_I"/>
</dbReference>
<dbReference type="InterPro" id="IPR043134">
    <property type="entry name" value="GTP-CH-I_N"/>
</dbReference>
<reference evidence="7 8" key="1">
    <citation type="submission" date="2018-03" db="EMBL/GenBank/DDBJ databases">
        <title>Bacteriophage NCPPB3778 and a type I-E CRISPR drive the evolution of the US Biological Select Agent, Rathayibacter toxicus.</title>
        <authorList>
            <person name="Davis E.W.II."/>
            <person name="Tabima J.F."/>
            <person name="Weisberg A.J."/>
            <person name="Dantas Lopes L."/>
            <person name="Wiseman M.S."/>
            <person name="Wiseman M.S."/>
            <person name="Pupko T."/>
            <person name="Belcher M.S."/>
            <person name="Sechler A.J."/>
            <person name="Tancos M.A."/>
            <person name="Schroeder B.K."/>
            <person name="Murray T.D."/>
            <person name="Luster D.G."/>
            <person name="Schneider W.L."/>
            <person name="Rogers E."/>
            <person name="Andreote F.D."/>
            <person name="Grunwald N.J."/>
            <person name="Putnam M.L."/>
            <person name="Chang J.H."/>
        </authorList>
    </citation>
    <scope>NUCLEOTIDE SEQUENCE [LARGE SCALE GENOMIC DNA]</scope>
    <source>
        <strain evidence="7 8">NCCPB 2253</strain>
    </source>
</reference>
<keyword evidence="4 5" id="KW-0378">Hydrolase</keyword>
<keyword evidence="5" id="KW-0862">Zinc</keyword>
<evidence type="ECO:0000256" key="2">
    <source>
        <dbReference type="ARBA" id="ARBA00005080"/>
    </source>
</evidence>
<feature type="binding site" evidence="5">
    <location>
        <position position="84"/>
    </location>
    <ligand>
        <name>Zn(2+)</name>
        <dbReference type="ChEBI" id="CHEBI:29105"/>
    </ligand>
</feature>
<keyword evidence="5" id="KW-0342">GTP-binding</keyword>
<comment type="similarity">
    <text evidence="5">Belongs to the GTP cyclohydrolase I family.</text>
</comment>
<dbReference type="GO" id="GO:0005525">
    <property type="term" value="F:GTP binding"/>
    <property type="evidence" value="ECO:0007669"/>
    <property type="project" value="UniProtKB-KW"/>
</dbReference>
<evidence type="ECO:0000313" key="8">
    <source>
        <dbReference type="Proteomes" id="UP000283946"/>
    </source>
</evidence>
<dbReference type="EC" id="3.5.4.16" evidence="5"/>
<dbReference type="GO" id="GO:0006730">
    <property type="term" value="P:one-carbon metabolic process"/>
    <property type="evidence" value="ECO:0007669"/>
    <property type="project" value="UniProtKB-UniRule"/>
</dbReference>
<dbReference type="Proteomes" id="UP000283946">
    <property type="component" value="Chromosome"/>
</dbReference>
<dbReference type="NCBIfam" id="NF006825">
    <property type="entry name" value="PRK09347.1-2"/>
    <property type="match status" value="1"/>
</dbReference>
<keyword evidence="5" id="KW-0479">Metal-binding</keyword>
<dbReference type="GO" id="GO:0005737">
    <property type="term" value="C:cytoplasm"/>
    <property type="evidence" value="ECO:0007669"/>
    <property type="project" value="TreeGrafter"/>
</dbReference>
<sequence length="196" mass="21012">MPVDKARIEAAVTEILAAIGENPGREGLVATPRRVAAAYEEFFTDFDTDAAAQLTETFAVVEDGQEAPLQQTIIVRDLVFRSVCEHHLLPFVGVVHIAYRPQERVVGLGRLPRVVDTVASRPQIQERLTEQIADALDDGLAPEGVLVVVDAEHGCVRMRGPRQAASSTVTVAARGSLAETAARAEIIALIGAARGR</sequence>
<dbReference type="NCBIfam" id="TIGR00063">
    <property type="entry name" value="folE"/>
    <property type="match status" value="1"/>
</dbReference>
<dbReference type="InterPro" id="IPR043133">
    <property type="entry name" value="GTP-CH-I_C/QueF"/>
</dbReference>
<evidence type="ECO:0000256" key="3">
    <source>
        <dbReference type="ARBA" id="ARBA00022563"/>
    </source>
</evidence>
<comment type="subunit">
    <text evidence="5">Homopolymer.</text>
</comment>
<accession>A0AAD1AID8</accession>
<organism evidence="7 8">
    <name type="scientific">Rathayibacter iranicus</name>
    <dbReference type="NCBI Taxonomy" id="59737"/>
    <lineage>
        <taxon>Bacteria</taxon>
        <taxon>Bacillati</taxon>
        <taxon>Actinomycetota</taxon>
        <taxon>Actinomycetes</taxon>
        <taxon>Micrococcales</taxon>
        <taxon>Microbacteriaceae</taxon>
        <taxon>Rathayibacter</taxon>
    </lineage>
</organism>
<dbReference type="GO" id="GO:0046654">
    <property type="term" value="P:tetrahydrofolate biosynthetic process"/>
    <property type="evidence" value="ECO:0007669"/>
    <property type="project" value="UniProtKB-UniRule"/>
</dbReference>
<dbReference type="EMBL" id="CP028130">
    <property type="protein sequence ID" value="AZZ56966.1"/>
    <property type="molecule type" value="Genomic_DNA"/>
</dbReference>
<comment type="pathway">
    <text evidence="2 5">Cofactor biosynthesis; 7,8-dihydroneopterin triphosphate biosynthesis; 7,8-dihydroneopterin triphosphate from GTP: step 1/1.</text>
</comment>
<dbReference type="InterPro" id="IPR020602">
    <property type="entry name" value="GTP_CycHdrlase_I_dom"/>
</dbReference>
<dbReference type="GO" id="GO:0003934">
    <property type="term" value="F:GTP cyclohydrolase I activity"/>
    <property type="evidence" value="ECO:0007669"/>
    <property type="project" value="UniProtKB-UniRule"/>
</dbReference>
<evidence type="ECO:0000259" key="6">
    <source>
        <dbReference type="Pfam" id="PF01227"/>
    </source>
</evidence>
<dbReference type="PANTHER" id="PTHR11109:SF7">
    <property type="entry name" value="GTP CYCLOHYDROLASE 1"/>
    <property type="match status" value="1"/>
</dbReference>
<dbReference type="AlphaFoldDB" id="A0AAD1AID8"/>
<dbReference type="SUPFAM" id="SSF55620">
    <property type="entry name" value="Tetrahydrobiopterin biosynthesis enzymes-like"/>
    <property type="match status" value="1"/>
</dbReference>
<dbReference type="PROSITE" id="PS00859">
    <property type="entry name" value="GTP_CYCLOHYDROL_1_1"/>
    <property type="match status" value="1"/>
</dbReference>
<dbReference type="KEGG" id="ria:C7V51_14585"/>
<dbReference type="HAMAP" id="MF_00223">
    <property type="entry name" value="FolE"/>
    <property type="match status" value="1"/>
</dbReference>
<evidence type="ECO:0000256" key="1">
    <source>
        <dbReference type="ARBA" id="ARBA00001052"/>
    </source>
</evidence>
<feature type="binding site" evidence="5">
    <location>
        <position position="87"/>
    </location>
    <ligand>
        <name>Zn(2+)</name>
        <dbReference type="ChEBI" id="CHEBI:29105"/>
    </ligand>
</feature>
<dbReference type="FunFam" id="3.30.1130.10:FF:000001">
    <property type="entry name" value="GTP cyclohydrolase 1"/>
    <property type="match status" value="1"/>
</dbReference>
<dbReference type="GO" id="GO:0008270">
    <property type="term" value="F:zinc ion binding"/>
    <property type="evidence" value="ECO:0007669"/>
    <property type="project" value="UniProtKB-UniRule"/>
</dbReference>
<dbReference type="PROSITE" id="PS00860">
    <property type="entry name" value="GTP_CYCLOHYDROL_1_2"/>
    <property type="match status" value="1"/>
</dbReference>
<protein>
    <recommendedName>
        <fullName evidence="5">GTP cyclohydrolase 1</fullName>
        <ecNumber evidence="5">3.5.4.16</ecNumber>
    </recommendedName>
    <alternativeName>
        <fullName evidence="5">GTP cyclohydrolase I</fullName>
        <shortName evidence="5">GTP-CH-I</shortName>
    </alternativeName>
</protein>
<evidence type="ECO:0000256" key="5">
    <source>
        <dbReference type="HAMAP-Rule" id="MF_00223"/>
    </source>
</evidence>
<proteinExistence type="inferred from homology"/>
<evidence type="ECO:0000256" key="4">
    <source>
        <dbReference type="ARBA" id="ARBA00022801"/>
    </source>
</evidence>
<dbReference type="RefSeq" id="WP_104266178.1">
    <property type="nucleotide sequence ID" value="NZ_CP028130.1"/>
</dbReference>
<dbReference type="Gene3D" id="1.10.286.10">
    <property type="match status" value="1"/>
</dbReference>
<evidence type="ECO:0000313" key="7">
    <source>
        <dbReference type="EMBL" id="AZZ56966.1"/>
    </source>
</evidence>
<feature type="domain" description="GTP cyclohydrolase I" evidence="6">
    <location>
        <begin position="8"/>
        <end position="190"/>
    </location>
</feature>
<feature type="binding site" evidence="5">
    <location>
        <position position="155"/>
    </location>
    <ligand>
        <name>Zn(2+)</name>
        <dbReference type="ChEBI" id="CHEBI:29105"/>
    </ligand>
</feature>
<keyword evidence="5" id="KW-0547">Nucleotide-binding</keyword>
<gene>
    <name evidence="5 7" type="primary">folE</name>
    <name evidence="7" type="ORF">C7V51_14585</name>
</gene>
<comment type="catalytic activity">
    <reaction evidence="1 5">
        <text>GTP + H2O = 7,8-dihydroneopterin 3'-triphosphate + formate + H(+)</text>
        <dbReference type="Rhea" id="RHEA:17473"/>
        <dbReference type="ChEBI" id="CHEBI:15377"/>
        <dbReference type="ChEBI" id="CHEBI:15378"/>
        <dbReference type="ChEBI" id="CHEBI:15740"/>
        <dbReference type="ChEBI" id="CHEBI:37565"/>
        <dbReference type="ChEBI" id="CHEBI:58462"/>
        <dbReference type="EC" id="3.5.4.16"/>
    </reaction>
</comment>
<dbReference type="Pfam" id="PF01227">
    <property type="entry name" value="GTP_cyclohydroI"/>
    <property type="match status" value="1"/>
</dbReference>
<name>A0AAD1AID8_9MICO</name>
<dbReference type="NCBIfam" id="NF006826">
    <property type="entry name" value="PRK09347.1-3"/>
    <property type="match status" value="1"/>
</dbReference>